<evidence type="ECO:0000313" key="9">
    <source>
        <dbReference type="Proteomes" id="UP000269923"/>
    </source>
</evidence>
<dbReference type="STRING" id="1121352.GCA_000620925_00727"/>
<dbReference type="InterPro" id="IPR011343">
    <property type="entry name" value="DeoC"/>
</dbReference>
<evidence type="ECO:0000256" key="2">
    <source>
        <dbReference type="ARBA" id="ARBA00009473"/>
    </source>
</evidence>
<dbReference type="GO" id="GO:0004139">
    <property type="term" value="F:deoxyribose-phosphate aldolase activity"/>
    <property type="evidence" value="ECO:0007669"/>
    <property type="project" value="UniProtKB-UniRule"/>
</dbReference>
<dbReference type="AlphaFoldDB" id="A0A3P2A4L3"/>
<keyword evidence="5" id="KW-0704">Schiff base</keyword>
<accession>A0A3P2A4L3</accession>
<dbReference type="InterPro" id="IPR013785">
    <property type="entry name" value="Aldolase_TIM"/>
</dbReference>
<dbReference type="GO" id="GO:0009264">
    <property type="term" value="P:deoxyribonucleotide catabolic process"/>
    <property type="evidence" value="ECO:0007669"/>
    <property type="project" value="UniProtKB-UniRule"/>
</dbReference>
<dbReference type="PIRSF" id="PIRSF001357">
    <property type="entry name" value="DeoC"/>
    <property type="match status" value="1"/>
</dbReference>
<name>A0A3P2A4L3_9NEIS</name>
<dbReference type="EMBL" id="RQYC01000006">
    <property type="protein sequence ID" value="RRD90344.1"/>
    <property type="molecule type" value="Genomic_DNA"/>
</dbReference>
<gene>
    <name evidence="8" type="primary">deoC</name>
    <name evidence="8" type="ORF">EII21_05330</name>
</gene>
<comment type="similarity">
    <text evidence="2">Belongs to the DeoC/FbaB aldolase family. DeoC type 2 subfamily.</text>
</comment>
<dbReference type="NCBIfam" id="TIGR00126">
    <property type="entry name" value="deoC"/>
    <property type="match status" value="1"/>
</dbReference>
<dbReference type="Pfam" id="PF01791">
    <property type="entry name" value="DeoC"/>
    <property type="match status" value="1"/>
</dbReference>
<evidence type="ECO:0000256" key="4">
    <source>
        <dbReference type="ARBA" id="ARBA00023239"/>
    </source>
</evidence>
<evidence type="ECO:0000256" key="1">
    <source>
        <dbReference type="ARBA" id="ARBA00004816"/>
    </source>
</evidence>
<dbReference type="OrthoDB" id="6579831at2"/>
<comment type="caution">
    <text evidence="8">The sequence shown here is derived from an EMBL/GenBank/DDBJ whole genome shotgun (WGS) entry which is preliminary data.</text>
</comment>
<dbReference type="SUPFAM" id="SSF51569">
    <property type="entry name" value="Aldolase"/>
    <property type="match status" value="1"/>
</dbReference>
<organism evidence="8 9">
    <name type="scientific">Conchiformibius steedae</name>
    <dbReference type="NCBI Taxonomy" id="153493"/>
    <lineage>
        <taxon>Bacteria</taxon>
        <taxon>Pseudomonadati</taxon>
        <taxon>Pseudomonadota</taxon>
        <taxon>Betaproteobacteria</taxon>
        <taxon>Neisseriales</taxon>
        <taxon>Neisseriaceae</taxon>
        <taxon>Conchiformibius</taxon>
    </lineage>
</organism>
<dbReference type="EC" id="4.1.2.4" evidence="3 7"/>
<reference evidence="8 9" key="1">
    <citation type="submission" date="2018-11" db="EMBL/GenBank/DDBJ databases">
        <title>Genomes From Bacteria Associated with the Canine Oral Cavity: a Test Case for Automated Genome-Based Taxonomic Assignment.</title>
        <authorList>
            <person name="Coil D.A."/>
            <person name="Jospin G."/>
            <person name="Darling A.E."/>
            <person name="Wallis C."/>
            <person name="Davis I.J."/>
            <person name="Harris S."/>
            <person name="Eisen J.A."/>
            <person name="Holcombe L.J."/>
            <person name="O'Flynn C."/>
        </authorList>
    </citation>
    <scope>NUCLEOTIDE SEQUENCE [LARGE SCALE GENOMIC DNA]</scope>
    <source>
        <strain evidence="8 9">COT-280</strain>
    </source>
</reference>
<dbReference type="PANTHER" id="PTHR10889">
    <property type="entry name" value="DEOXYRIBOSE-PHOSPHATE ALDOLASE"/>
    <property type="match status" value="1"/>
</dbReference>
<evidence type="ECO:0000256" key="7">
    <source>
        <dbReference type="NCBIfam" id="TIGR00126"/>
    </source>
</evidence>
<comment type="catalytic activity">
    <reaction evidence="6">
        <text>2-deoxy-D-ribose 5-phosphate = D-glyceraldehyde 3-phosphate + acetaldehyde</text>
        <dbReference type="Rhea" id="RHEA:12821"/>
        <dbReference type="ChEBI" id="CHEBI:15343"/>
        <dbReference type="ChEBI" id="CHEBI:59776"/>
        <dbReference type="ChEBI" id="CHEBI:62877"/>
        <dbReference type="EC" id="4.1.2.4"/>
    </reaction>
</comment>
<protein>
    <recommendedName>
        <fullName evidence="3 7">Deoxyribose-phosphate aldolase</fullName>
        <ecNumber evidence="3 7">4.1.2.4</ecNumber>
    </recommendedName>
</protein>
<dbReference type="PANTHER" id="PTHR10889:SF3">
    <property type="entry name" value="DEOXYRIBOSE-PHOSPHATE ALDOLASE"/>
    <property type="match status" value="1"/>
</dbReference>
<proteinExistence type="inferred from homology"/>
<evidence type="ECO:0000256" key="6">
    <source>
        <dbReference type="ARBA" id="ARBA00048791"/>
    </source>
</evidence>
<comment type="pathway">
    <text evidence="1">Carbohydrate degradation; 2-deoxy-D-ribose 1-phosphate degradation; D-glyceraldehyde 3-phosphate and acetaldehyde from 2-deoxy-alpha-D-ribose 1-phosphate: step 2/2.</text>
</comment>
<dbReference type="Proteomes" id="UP000269923">
    <property type="component" value="Unassembled WGS sequence"/>
</dbReference>
<keyword evidence="9" id="KW-1185">Reference proteome</keyword>
<dbReference type="Gene3D" id="3.20.20.70">
    <property type="entry name" value="Aldolase class I"/>
    <property type="match status" value="1"/>
</dbReference>
<dbReference type="GO" id="GO:0016052">
    <property type="term" value="P:carbohydrate catabolic process"/>
    <property type="evidence" value="ECO:0007669"/>
    <property type="project" value="TreeGrafter"/>
</dbReference>
<evidence type="ECO:0000256" key="5">
    <source>
        <dbReference type="ARBA" id="ARBA00023270"/>
    </source>
</evidence>
<dbReference type="GO" id="GO:0005737">
    <property type="term" value="C:cytoplasm"/>
    <property type="evidence" value="ECO:0007669"/>
    <property type="project" value="InterPro"/>
</dbReference>
<evidence type="ECO:0000256" key="3">
    <source>
        <dbReference type="ARBA" id="ARBA00012515"/>
    </source>
</evidence>
<dbReference type="SMART" id="SM01133">
    <property type="entry name" value="DeoC"/>
    <property type="match status" value="1"/>
</dbReference>
<dbReference type="InterPro" id="IPR002915">
    <property type="entry name" value="DeoC/FbaB/LacD_aldolase"/>
</dbReference>
<sequence length="240" mass="24911">MLMKAKILSLMDLTSLNEDDTPERIRSLCAKAVQPIGKVAAVCVYPHFVALTKQELAAHPDIAIATVVNFPSGQESSEQVLADTRQVLADGANEIDLVFPYRDFAAGNQQTAAELTAAVAKLCREANAKLKVILETGELDAATARAAADCALANGADFLKTSTGKTPHGASPEAAEILLAAIAEADKSSSAGIKLSGGVRDIAAAEGYIRQAEAAFGADWVNPAHFRIGASALLDALLAA</sequence>
<evidence type="ECO:0000313" key="8">
    <source>
        <dbReference type="EMBL" id="RRD90344.1"/>
    </source>
</evidence>
<keyword evidence="4 8" id="KW-0456">Lyase</keyword>